<protein>
    <submittedName>
        <fullName evidence="14">Methyl-accepting chemotaxis protein McpC</fullName>
    </submittedName>
</protein>
<dbReference type="PANTHER" id="PTHR32089:SF114">
    <property type="entry name" value="METHYL-ACCEPTING CHEMOTAXIS PROTEIN MCPB"/>
    <property type="match status" value="1"/>
</dbReference>
<comment type="caution">
    <text evidence="14">The sequence shown here is derived from an EMBL/GenBank/DDBJ whole genome shotgun (WGS) entry which is preliminary data.</text>
</comment>
<evidence type="ECO:0000256" key="11">
    <source>
        <dbReference type="SAM" id="Phobius"/>
    </source>
</evidence>
<keyword evidence="6 11" id="KW-0472">Membrane</keyword>
<evidence type="ECO:0000259" key="12">
    <source>
        <dbReference type="PROSITE" id="PS50111"/>
    </source>
</evidence>
<evidence type="ECO:0000313" key="14">
    <source>
        <dbReference type="EMBL" id="OOM11336.1"/>
    </source>
</evidence>
<dbReference type="CDD" id="cd06225">
    <property type="entry name" value="HAMP"/>
    <property type="match status" value="1"/>
</dbReference>
<dbReference type="InterPro" id="IPR003660">
    <property type="entry name" value="HAMP_dom"/>
</dbReference>
<evidence type="ECO:0000256" key="10">
    <source>
        <dbReference type="SAM" id="MobiDB-lite"/>
    </source>
</evidence>
<dbReference type="Gene3D" id="1.10.287.950">
    <property type="entry name" value="Methyl-accepting chemotaxis protein"/>
    <property type="match status" value="1"/>
</dbReference>
<feature type="domain" description="Methyl-accepting transducer" evidence="12">
    <location>
        <begin position="377"/>
        <end position="634"/>
    </location>
</feature>
<feature type="transmembrane region" description="Helical" evidence="11">
    <location>
        <begin position="12"/>
        <end position="33"/>
    </location>
</feature>
<accession>A0A1S8N495</accession>
<dbReference type="InterPro" id="IPR029151">
    <property type="entry name" value="Sensor-like_sf"/>
</dbReference>
<evidence type="ECO:0000256" key="5">
    <source>
        <dbReference type="ARBA" id="ARBA00022989"/>
    </source>
</evidence>
<feature type="compositionally biased region" description="Polar residues" evidence="10">
    <location>
        <begin position="398"/>
        <end position="411"/>
    </location>
</feature>
<sequence length="669" mass="72898">MKLSKLNSIRSKLIVSLVTICIVPLIIAGFISYNQSKSILNNKLTLTSTQTLSEINYGLSDYFHGFTNTVSMISKNPAILNIEVDNNSEVIMNILKSVQDSDKDVMDIYYGTASGKFQTYPDNPMPSGYDPTTRVWYKQALEHKGQVIITPVYQDASTGKNVVGIAQTVEKDGQVIGVIGLDCELSTLAERIAAKKIGNSGYVFVSDLSGNILAHPQKDSINTDVSAKLSIWDKVKSEDNGFINYELNGTKKFGVYQTNELTGWKLVATLDESELSNDTKSILQTALFIILVMGLISILMSLILSKGIANNIKKLKYVFAKASEGDLTVSMSASTNDEFMDLANSFNSMIENISELMDSVVKSSKEVLETSSNLANMSEEVTASIGEVAKAIEEVSEGATNQSQNAQSGASEMNELSDGLDKINVNSNEIDELSNNTKDLGSKGLFMIDMLIEKSNKTKIATNEVNEIVQDMNESTKKINTISETIAEITEQTGLLSLNASIESARAGEAGKGFAVVAEEIRKLAEQSKNSTEEIKLIIASIQEKSDTAVKAIKSTESIVNEQDLAVGQTQIIFSEILDSISIMIDKVEEVKLSIVDINEKKQSTLMEIENISSISEETASASEEVTASTEEITAAMDKFVEYADGLQVLAERLGSEIDKFKIKAHETK</sequence>
<comment type="similarity">
    <text evidence="8">Belongs to the methyl-accepting chemotaxis (MCP) protein family.</text>
</comment>
<evidence type="ECO:0000259" key="13">
    <source>
        <dbReference type="PROSITE" id="PS50885"/>
    </source>
</evidence>
<proteinExistence type="inferred from homology"/>
<feature type="transmembrane region" description="Helical" evidence="11">
    <location>
        <begin position="282"/>
        <end position="304"/>
    </location>
</feature>
<dbReference type="CDD" id="cd12912">
    <property type="entry name" value="PDC2_MCP_like"/>
    <property type="match status" value="1"/>
</dbReference>
<evidence type="ECO:0000256" key="7">
    <source>
        <dbReference type="ARBA" id="ARBA00023224"/>
    </source>
</evidence>
<reference evidence="14 15" key="1">
    <citation type="submission" date="2016-05" db="EMBL/GenBank/DDBJ databases">
        <title>Microbial solvent formation.</title>
        <authorList>
            <person name="Poehlein A."/>
            <person name="Montoya Solano J.D."/>
            <person name="Flitsch S."/>
            <person name="Krabben P."/>
            <person name="Duerre P."/>
            <person name="Daniel R."/>
        </authorList>
    </citation>
    <scope>NUCLEOTIDE SEQUENCE [LARGE SCALE GENOMIC DNA]</scope>
    <source>
        <strain evidence="14 15">L1-8</strain>
    </source>
</reference>
<dbReference type="Pfam" id="PF00672">
    <property type="entry name" value="HAMP"/>
    <property type="match status" value="1"/>
</dbReference>
<dbReference type="RefSeq" id="WP_077865994.1">
    <property type="nucleotide sequence ID" value="NZ_LZYZ01000005.1"/>
</dbReference>
<comment type="subcellular location">
    <subcellularLocation>
        <location evidence="1">Cell membrane</location>
        <topology evidence="1">Multi-pass membrane protein</topology>
    </subcellularLocation>
</comment>
<name>A0A1S8N495_CLOSA</name>
<dbReference type="Proteomes" id="UP000191154">
    <property type="component" value="Unassembled WGS sequence"/>
</dbReference>
<keyword evidence="2" id="KW-1003">Cell membrane</keyword>
<evidence type="ECO:0000256" key="3">
    <source>
        <dbReference type="ARBA" id="ARBA00022500"/>
    </source>
</evidence>
<keyword evidence="7 9" id="KW-0807">Transducer</keyword>
<keyword evidence="5 11" id="KW-1133">Transmembrane helix</keyword>
<feature type="region of interest" description="Disordered" evidence="10">
    <location>
        <begin position="396"/>
        <end position="415"/>
    </location>
</feature>
<dbReference type="Pfam" id="PF02743">
    <property type="entry name" value="dCache_1"/>
    <property type="match status" value="1"/>
</dbReference>
<dbReference type="PROSITE" id="PS50885">
    <property type="entry name" value="HAMP"/>
    <property type="match status" value="1"/>
</dbReference>
<dbReference type="SMART" id="SM00304">
    <property type="entry name" value="HAMP"/>
    <property type="match status" value="1"/>
</dbReference>
<dbReference type="STRING" id="169679.CSACC_03110"/>
<evidence type="ECO:0000256" key="6">
    <source>
        <dbReference type="ARBA" id="ARBA00023136"/>
    </source>
</evidence>
<dbReference type="Pfam" id="PF00015">
    <property type="entry name" value="MCPsignal"/>
    <property type="match status" value="1"/>
</dbReference>
<dbReference type="Gene3D" id="3.30.450.20">
    <property type="entry name" value="PAS domain"/>
    <property type="match status" value="2"/>
</dbReference>
<dbReference type="PANTHER" id="PTHR32089">
    <property type="entry name" value="METHYL-ACCEPTING CHEMOTAXIS PROTEIN MCPB"/>
    <property type="match status" value="1"/>
</dbReference>
<organism evidence="14 15">
    <name type="scientific">Clostridium saccharobutylicum</name>
    <dbReference type="NCBI Taxonomy" id="169679"/>
    <lineage>
        <taxon>Bacteria</taxon>
        <taxon>Bacillati</taxon>
        <taxon>Bacillota</taxon>
        <taxon>Clostridia</taxon>
        <taxon>Eubacteriales</taxon>
        <taxon>Clostridiaceae</taxon>
        <taxon>Clostridium</taxon>
    </lineage>
</organism>
<evidence type="ECO:0000256" key="2">
    <source>
        <dbReference type="ARBA" id="ARBA00022475"/>
    </source>
</evidence>
<dbReference type="EMBL" id="LZYZ01000005">
    <property type="protein sequence ID" value="OOM11336.1"/>
    <property type="molecule type" value="Genomic_DNA"/>
</dbReference>
<dbReference type="SUPFAM" id="SSF58104">
    <property type="entry name" value="Methyl-accepting chemotaxis protein (MCP) signaling domain"/>
    <property type="match status" value="1"/>
</dbReference>
<evidence type="ECO:0000256" key="4">
    <source>
        <dbReference type="ARBA" id="ARBA00022692"/>
    </source>
</evidence>
<dbReference type="PROSITE" id="PS50111">
    <property type="entry name" value="CHEMOTAXIS_TRANSDUC_2"/>
    <property type="match status" value="1"/>
</dbReference>
<dbReference type="GO" id="GO:0007165">
    <property type="term" value="P:signal transduction"/>
    <property type="evidence" value="ECO:0007669"/>
    <property type="project" value="UniProtKB-KW"/>
</dbReference>
<feature type="domain" description="HAMP" evidence="13">
    <location>
        <begin position="306"/>
        <end position="358"/>
    </location>
</feature>
<evidence type="ECO:0000256" key="9">
    <source>
        <dbReference type="PROSITE-ProRule" id="PRU00284"/>
    </source>
</evidence>
<keyword evidence="3" id="KW-0145">Chemotaxis</keyword>
<dbReference type="CDD" id="cd18773">
    <property type="entry name" value="PDC1_HK_sensor"/>
    <property type="match status" value="1"/>
</dbReference>
<dbReference type="SMART" id="SM00283">
    <property type="entry name" value="MA"/>
    <property type="match status" value="1"/>
</dbReference>
<dbReference type="Gene3D" id="1.10.8.500">
    <property type="entry name" value="HAMP domain in histidine kinase"/>
    <property type="match status" value="1"/>
</dbReference>
<keyword evidence="4 11" id="KW-0812">Transmembrane</keyword>
<evidence type="ECO:0000256" key="8">
    <source>
        <dbReference type="ARBA" id="ARBA00029447"/>
    </source>
</evidence>
<gene>
    <name evidence="14" type="primary">mcpC_5</name>
    <name evidence="14" type="ORF">CLOSAC_28940</name>
</gene>
<dbReference type="AlphaFoldDB" id="A0A1S8N495"/>
<evidence type="ECO:0000313" key="15">
    <source>
        <dbReference type="Proteomes" id="UP000191154"/>
    </source>
</evidence>
<evidence type="ECO:0000256" key="1">
    <source>
        <dbReference type="ARBA" id="ARBA00004651"/>
    </source>
</evidence>
<dbReference type="GO" id="GO:0005886">
    <property type="term" value="C:plasma membrane"/>
    <property type="evidence" value="ECO:0007669"/>
    <property type="project" value="UniProtKB-SubCell"/>
</dbReference>
<dbReference type="InterPro" id="IPR004089">
    <property type="entry name" value="MCPsignal_dom"/>
</dbReference>
<dbReference type="GO" id="GO:0006935">
    <property type="term" value="P:chemotaxis"/>
    <property type="evidence" value="ECO:0007669"/>
    <property type="project" value="UniProtKB-KW"/>
</dbReference>
<dbReference type="InterPro" id="IPR033479">
    <property type="entry name" value="dCache_1"/>
</dbReference>
<dbReference type="SUPFAM" id="SSF103190">
    <property type="entry name" value="Sensory domain-like"/>
    <property type="match status" value="1"/>
</dbReference>